<feature type="domain" description="Alginate lyase 2" evidence="1">
    <location>
        <begin position="28"/>
        <end position="205"/>
    </location>
</feature>
<reference evidence="2 3" key="1">
    <citation type="journal article" date="2019" name="Sci. Rep.">
        <title>A high-quality genome of Eragrostis curvula grass provides insights into Poaceae evolution and supports new strategies to enhance forage quality.</title>
        <authorList>
            <person name="Carballo J."/>
            <person name="Santos B.A.C.M."/>
            <person name="Zappacosta D."/>
            <person name="Garbus I."/>
            <person name="Selva J.P."/>
            <person name="Gallo C.A."/>
            <person name="Diaz A."/>
            <person name="Albertini E."/>
            <person name="Caccamo M."/>
            <person name="Echenique V."/>
        </authorList>
    </citation>
    <scope>NUCLEOTIDE SEQUENCE [LARGE SCALE GENOMIC DNA]</scope>
    <source>
        <strain evidence="3">cv. Victoria</strain>
        <tissue evidence="2">Leaf</tissue>
    </source>
</reference>
<protein>
    <recommendedName>
        <fullName evidence="1">Alginate lyase 2 domain-containing protein</fullName>
    </recommendedName>
</protein>
<sequence>LVSSCCHRSSAADADPTSGFVAVELTEDRFKLHKPYDLPPEQRYEFRDGVRRLWVYCTDKPLSPGSPTKPRSEILLNKTYTSGVWQFEGYGYVPAGTTGVSVMQVFGAPRSSGHNTTLMLHVYGGRLMYYHDETRVVDGDICGRWFRLNVVHDVGADALTVFVDGEERLAVAGRGSFRHYFKFGVYVQTDPSHYMESRWRDVKVYTKVSLGGRK</sequence>
<dbReference type="Gene3D" id="2.60.120.200">
    <property type="match status" value="1"/>
</dbReference>
<dbReference type="AlphaFoldDB" id="A0A5J9WQF8"/>
<dbReference type="EMBL" id="RWGY01000002">
    <property type="protein sequence ID" value="TVU50992.1"/>
    <property type="molecule type" value="Genomic_DNA"/>
</dbReference>
<comment type="caution">
    <text evidence="2">The sequence shown here is derived from an EMBL/GenBank/DDBJ whole genome shotgun (WGS) entry which is preliminary data.</text>
</comment>
<dbReference type="Pfam" id="PF08787">
    <property type="entry name" value="Alginate_lyase2"/>
    <property type="match status" value="1"/>
</dbReference>
<evidence type="ECO:0000259" key="1">
    <source>
        <dbReference type="Pfam" id="PF08787"/>
    </source>
</evidence>
<dbReference type="OrthoDB" id="4221926at2759"/>
<gene>
    <name evidence="2" type="ORF">EJB05_02392</name>
</gene>
<dbReference type="Proteomes" id="UP000324897">
    <property type="component" value="Chromosome 6"/>
</dbReference>
<dbReference type="InterPro" id="IPR014895">
    <property type="entry name" value="Alginate_lyase_2"/>
</dbReference>
<organism evidence="2 3">
    <name type="scientific">Eragrostis curvula</name>
    <name type="common">weeping love grass</name>
    <dbReference type="NCBI Taxonomy" id="38414"/>
    <lineage>
        <taxon>Eukaryota</taxon>
        <taxon>Viridiplantae</taxon>
        <taxon>Streptophyta</taxon>
        <taxon>Embryophyta</taxon>
        <taxon>Tracheophyta</taxon>
        <taxon>Spermatophyta</taxon>
        <taxon>Magnoliopsida</taxon>
        <taxon>Liliopsida</taxon>
        <taxon>Poales</taxon>
        <taxon>Poaceae</taxon>
        <taxon>PACMAD clade</taxon>
        <taxon>Chloridoideae</taxon>
        <taxon>Eragrostideae</taxon>
        <taxon>Eragrostidinae</taxon>
        <taxon>Eragrostis</taxon>
    </lineage>
</organism>
<accession>A0A5J9WQF8</accession>
<dbReference type="SUPFAM" id="SSF49899">
    <property type="entry name" value="Concanavalin A-like lectins/glucanases"/>
    <property type="match status" value="1"/>
</dbReference>
<keyword evidence="3" id="KW-1185">Reference proteome</keyword>
<dbReference type="InterPro" id="IPR013320">
    <property type="entry name" value="ConA-like_dom_sf"/>
</dbReference>
<dbReference type="PANTHER" id="PTHR33681:SF16">
    <property type="entry name" value="OS12G0165400 PROTEIN"/>
    <property type="match status" value="1"/>
</dbReference>
<proteinExistence type="predicted"/>
<dbReference type="PANTHER" id="PTHR33681">
    <property type="entry name" value="BINDING PROTEIN, PUTATIVE, EXPRESSED-RELATED"/>
    <property type="match status" value="1"/>
</dbReference>
<feature type="non-terminal residue" evidence="2">
    <location>
        <position position="1"/>
    </location>
</feature>
<evidence type="ECO:0000313" key="2">
    <source>
        <dbReference type="EMBL" id="TVU50992.1"/>
    </source>
</evidence>
<evidence type="ECO:0000313" key="3">
    <source>
        <dbReference type="Proteomes" id="UP000324897"/>
    </source>
</evidence>
<name>A0A5J9WQF8_9POAL</name>